<dbReference type="InterPro" id="IPR000672">
    <property type="entry name" value="THF_DH/CycHdrlase"/>
</dbReference>
<dbReference type="GO" id="GO:0035999">
    <property type="term" value="P:tetrahydrofolate interconversion"/>
    <property type="evidence" value="ECO:0007669"/>
    <property type="project" value="UniProtKB-UniRule"/>
</dbReference>
<dbReference type="UniPathway" id="UPA00193"/>
<dbReference type="InterPro" id="IPR020867">
    <property type="entry name" value="THF_DH/CycHdrlase_CS"/>
</dbReference>
<evidence type="ECO:0000259" key="13">
    <source>
        <dbReference type="Pfam" id="PF00763"/>
    </source>
</evidence>
<dbReference type="EC" id="1.5.1.5" evidence="12"/>
<feature type="domain" description="Tetrahydrofolate dehydrogenase/cyclohydrolase NAD(P)-binding" evidence="14">
    <location>
        <begin position="163"/>
        <end position="313"/>
    </location>
</feature>
<evidence type="ECO:0000256" key="9">
    <source>
        <dbReference type="ARBA" id="ARBA00023102"/>
    </source>
</evidence>
<evidence type="ECO:0000256" key="5">
    <source>
        <dbReference type="ARBA" id="ARBA00022755"/>
    </source>
</evidence>
<keyword evidence="5 12" id="KW-0658">Purine biosynthesis</keyword>
<keyword evidence="16" id="KW-1185">Reference proteome</keyword>
<dbReference type="EMBL" id="JABRWO010000008">
    <property type="protein sequence ID" value="MBA2115977.1"/>
    <property type="molecule type" value="Genomic_DNA"/>
</dbReference>
<keyword evidence="8 12" id="KW-0560">Oxidoreductase</keyword>
<evidence type="ECO:0000256" key="2">
    <source>
        <dbReference type="ARBA" id="ARBA00011738"/>
    </source>
</evidence>
<dbReference type="GO" id="GO:0004477">
    <property type="term" value="F:methenyltetrahydrofolate cyclohydrolase activity"/>
    <property type="evidence" value="ECO:0007669"/>
    <property type="project" value="UniProtKB-UniRule"/>
</dbReference>
<dbReference type="FunFam" id="3.40.50.720:FF:000094">
    <property type="entry name" value="Bifunctional protein FolD"/>
    <property type="match status" value="1"/>
</dbReference>
<evidence type="ECO:0000256" key="8">
    <source>
        <dbReference type="ARBA" id="ARBA00023002"/>
    </source>
</evidence>
<dbReference type="GO" id="GO:0005829">
    <property type="term" value="C:cytosol"/>
    <property type="evidence" value="ECO:0007669"/>
    <property type="project" value="TreeGrafter"/>
</dbReference>
<dbReference type="Pfam" id="PF00763">
    <property type="entry name" value="THF_DHG_CYH"/>
    <property type="match status" value="1"/>
</dbReference>
<feature type="binding site" evidence="12">
    <location>
        <begin position="189"/>
        <end position="191"/>
    </location>
    <ligand>
        <name>NADP(+)</name>
        <dbReference type="ChEBI" id="CHEBI:58349"/>
    </ligand>
</feature>
<comment type="function">
    <text evidence="12">Catalyzes the oxidation of 5,10-methylenetetrahydrofolate to 5,10-methenyltetrahydrofolate and then the hydrolysis of 5,10-methenyltetrahydrofolate to 10-formyltetrahydrofolate.</text>
</comment>
<evidence type="ECO:0000256" key="12">
    <source>
        <dbReference type="HAMAP-Rule" id="MF_01576"/>
    </source>
</evidence>
<evidence type="ECO:0000313" key="16">
    <source>
        <dbReference type="Proteomes" id="UP000551616"/>
    </source>
</evidence>
<dbReference type="FunFam" id="3.40.50.10860:FF:000005">
    <property type="entry name" value="C-1-tetrahydrofolate synthase, cytoplasmic, putative"/>
    <property type="match status" value="1"/>
</dbReference>
<dbReference type="PANTHER" id="PTHR48099:SF5">
    <property type="entry name" value="C-1-TETRAHYDROFOLATE SYNTHASE, CYTOPLASMIC"/>
    <property type="match status" value="1"/>
</dbReference>
<sequence length="318" mass="33886">MWVSACKMNPVPLHARFLTNEVPVTATILDGKTVSAALQDDIAKRVDAFTAKSGVTPCLAAVLVGEDPASQVYVRNKERACQKVGMTSQLFRRPDDISQADLLQLVEQLNHDDNVSGILVQLPLPKHLDASQVLDAIDPRKDVDCFHPSNVGLLSQGRPNFLPCTPHGVVQILKHFNLPTAGKNVVILGRSDIVGKPLALMLMQRTSETCGADYANATVTVAHSRTPNLKELTQQADILVAAIGVAKFVTADMVKPGAVVVDVGINRTDDGLCGDVDYDALLEVAGAVTPVPGGVGRLTVTMLLENTLKAAMIQTSES</sequence>
<dbReference type="EC" id="3.5.4.9" evidence="12"/>
<comment type="catalytic activity">
    <reaction evidence="12">
        <text>(6R)-5,10-methenyltetrahydrofolate + H2O = (6R)-10-formyltetrahydrofolate + H(+)</text>
        <dbReference type="Rhea" id="RHEA:23700"/>
        <dbReference type="ChEBI" id="CHEBI:15377"/>
        <dbReference type="ChEBI" id="CHEBI:15378"/>
        <dbReference type="ChEBI" id="CHEBI:57455"/>
        <dbReference type="ChEBI" id="CHEBI:195366"/>
        <dbReference type="EC" id="3.5.4.9"/>
    </reaction>
</comment>
<feature type="domain" description="Tetrahydrofolate dehydrogenase/cyclohydrolase catalytic" evidence="13">
    <location>
        <begin position="29"/>
        <end position="144"/>
    </location>
</feature>
<dbReference type="CDD" id="cd01080">
    <property type="entry name" value="NAD_bind_m-THF_DH_Cyclohyd"/>
    <property type="match status" value="1"/>
</dbReference>
<accession>A0A7V8V6Q7</accession>
<gene>
    <name evidence="12 15" type="primary">folD</name>
    <name evidence="15" type="ORF">HOV93_31640</name>
</gene>
<comment type="subunit">
    <text evidence="2 12">Homodimer.</text>
</comment>
<evidence type="ECO:0000256" key="1">
    <source>
        <dbReference type="ARBA" id="ARBA00004777"/>
    </source>
</evidence>
<dbReference type="GO" id="GO:0004488">
    <property type="term" value="F:methylenetetrahydrofolate dehydrogenase (NADP+) activity"/>
    <property type="evidence" value="ECO:0007669"/>
    <property type="project" value="UniProtKB-UniRule"/>
</dbReference>
<evidence type="ECO:0000313" key="15">
    <source>
        <dbReference type="EMBL" id="MBA2115977.1"/>
    </source>
</evidence>
<evidence type="ECO:0000256" key="11">
    <source>
        <dbReference type="ARBA" id="ARBA00023268"/>
    </source>
</evidence>
<dbReference type="Gene3D" id="3.40.50.10860">
    <property type="entry name" value="Leucine Dehydrogenase, chain A, domain 1"/>
    <property type="match status" value="1"/>
</dbReference>
<dbReference type="NCBIfam" id="NF010783">
    <property type="entry name" value="PRK14186.1"/>
    <property type="match status" value="1"/>
</dbReference>
<dbReference type="HAMAP" id="MF_01576">
    <property type="entry name" value="THF_DHG_CYH"/>
    <property type="match status" value="1"/>
</dbReference>
<dbReference type="InterPro" id="IPR020631">
    <property type="entry name" value="THF_DH/CycHdrlase_NAD-bd_dom"/>
</dbReference>
<evidence type="ECO:0000256" key="6">
    <source>
        <dbReference type="ARBA" id="ARBA00022801"/>
    </source>
</evidence>
<keyword evidence="7 12" id="KW-0521">NADP</keyword>
<evidence type="ECO:0000256" key="3">
    <source>
        <dbReference type="ARBA" id="ARBA00022563"/>
    </source>
</evidence>
<dbReference type="Proteomes" id="UP000551616">
    <property type="component" value="Unassembled WGS sequence"/>
</dbReference>
<protein>
    <recommendedName>
        <fullName evidence="12">Bifunctional protein FolD</fullName>
    </recommendedName>
    <domain>
        <recommendedName>
            <fullName evidence="12">Methylenetetrahydrofolate dehydrogenase</fullName>
            <ecNumber evidence="12">1.5.1.5</ecNumber>
        </recommendedName>
    </domain>
    <domain>
        <recommendedName>
            <fullName evidence="12">Methenyltetrahydrofolate cyclohydrolase</fullName>
            <ecNumber evidence="12">3.5.4.9</ecNumber>
        </recommendedName>
    </domain>
</protein>
<evidence type="ECO:0000256" key="7">
    <source>
        <dbReference type="ARBA" id="ARBA00022857"/>
    </source>
</evidence>
<evidence type="ECO:0000256" key="4">
    <source>
        <dbReference type="ARBA" id="ARBA00022605"/>
    </source>
</evidence>
<dbReference type="InterPro" id="IPR036291">
    <property type="entry name" value="NAD(P)-bd_dom_sf"/>
</dbReference>
<keyword evidence="6 12" id="KW-0378">Hydrolase</keyword>
<proteinExistence type="inferred from homology"/>
<dbReference type="SUPFAM" id="SSF51735">
    <property type="entry name" value="NAD(P)-binding Rossmann-fold domains"/>
    <property type="match status" value="1"/>
</dbReference>
<reference evidence="15 16" key="1">
    <citation type="submission" date="2020-05" db="EMBL/GenBank/DDBJ databases">
        <title>Bremerella alba sp. nov., a novel planctomycete isolated from the surface of the macroalga Fucus spiralis.</title>
        <authorList>
            <person name="Godinho O."/>
            <person name="Botelho R."/>
            <person name="Albuquerque L."/>
            <person name="Wiegand S."/>
            <person name="Da Costa M.S."/>
            <person name="Lobo-Da-Cunha A."/>
            <person name="Jogler C."/>
            <person name="Lage O.M."/>
        </authorList>
    </citation>
    <scope>NUCLEOTIDE SEQUENCE [LARGE SCALE GENOMIC DNA]</scope>
    <source>
        <strain evidence="15 16">FF15</strain>
    </source>
</reference>
<dbReference type="SUPFAM" id="SSF53223">
    <property type="entry name" value="Aminoacid dehydrogenase-like, N-terminal domain"/>
    <property type="match status" value="1"/>
</dbReference>
<dbReference type="InterPro" id="IPR046346">
    <property type="entry name" value="Aminoacid_DH-like_N_sf"/>
</dbReference>
<dbReference type="Gene3D" id="3.40.50.720">
    <property type="entry name" value="NAD(P)-binding Rossmann-like Domain"/>
    <property type="match status" value="1"/>
</dbReference>
<dbReference type="PANTHER" id="PTHR48099">
    <property type="entry name" value="C-1-TETRAHYDROFOLATE SYNTHASE, CYTOPLASMIC-RELATED"/>
    <property type="match status" value="1"/>
</dbReference>
<comment type="caution">
    <text evidence="15">The sequence shown here is derived from an EMBL/GenBank/DDBJ whole genome shotgun (WGS) entry which is preliminary data.</text>
</comment>
<dbReference type="GO" id="GO:0006164">
    <property type="term" value="P:purine nucleotide biosynthetic process"/>
    <property type="evidence" value="ECO:0007669"/>
    <property type="project" value="UniProtKB-KW"/>
</dbReference>
<comment type="caution">
    <text evidence="12">Lacks conserved residue(s) required for the propagation of feature annotation.</text>
</comment>
<keyword evidence="10 12" id="KW-0486">Methionine biosynthesis</keyword>
<keyword evidence="3 12" id="KW-0554">One-carbon metabolism</keyword>
<organism evidence="15 16">
    <name type="scientific">Bremerella alba</name>
    <dbReference type="NCBI Taxonomy" id="980252"/>
    <lineage>
        <taxon>Bacteria</taxon>
        <taxon>Pseudomonadati</taxon>
        <taxon>Planctomycetota</taxon>
        <taxon>Planctomycetia</taxon>
        <taxon>Pirellulales</taxon>
        <taxon>Pirellulaceae</taxon>
        <taxon>Bremerella</taxon>
    </lineage>
</organism>
<dbReference type="PRINTS" id="PR00085">
    <property type="entry name" value="THFDHDRGNASE"/>
</dbReference>
<dbReference type="Pfam" id="PF02882">
    <property type="entry name" value="THF_DHG_CYH_C"/>
    <property type="match status" value="1"/>
</dbReference>
<evidence type="ECO:0000259" key="14">
    <source>
        <dbReference type="Pfam" id="PF02882"/>
    </source>
</evidence>
<keyword evidence="4 12" id="KW-0028">Amino-acid biosynthesis</keyword>
<comment type="catalytic activity">
    <reaction evidence="12">
        <text>(6R)-5,10-methylene-5,6,7,8-tetrahydrofolate + NADP(+) = (6R)-5,10-methenyltetrahydrofolate + NADPH</text>
        <dbReference type="Rhea" id="RHEA:22812"/>
        <dbReference type="ChEBI" id="CHEBI:15636"/>
        <dbReference type="ChEBI" id="CHEBI:57455"/>
        <dbReference type="ChEBI" id="CHEBI:57783"/>
        <dbReference type="ChEBI" id="CHEBI:58349"/>
        <dbReference type="EC" id="1.5.1.5"/>
    </reaction>
</comment>
<dbReference type="InterPro" id="IPR020630">
    <property type="entry name" value="THF_DH/CycHdrlase_cat_dom"/>
</dbReference>
<dbReference type="GO" id="GO:0000105">
    <property type="term" value="P:L-histidine biosynthetic process"/>
    <property type="evidence" value="ECO:0007669"/>
    <property type="project" value="UniProtKB-KW"/>
</dbReference>
<keyword evidence="11 12" id="KW-0511">Multifunctional enzyme</keyword>
<keyword evidence="9 12" id="KW-0368">Histidine biosynthesis</keyword>
<name>A0A7V8V6Q7_9BACT</name>
<evidence type="ECO:0000256" key="10">
    <source>
        <dbReference type="ARBA" id="ARBA00023167"/>
    </source>
</evidence>
<dbReference type="PROSITE" id="PS00766">
    <property type="entry name" value="THF_DHG_CYH_1"/>
    <property type="match status" value="1"/>
</dbReference>
<comment type="similarity">
    <text evidence="12">Belongs to the tetrahydrofolate dehydrogenase/cyclohydrolase family.</text>
</comment>
<comment type="pathway">
    <text evidence="1 12">One-carbon metabolism; tetrahydrofolate interconversion.</text>
</comment>
<feature type="binding site" evidence="12">
    <location>
        <position position="265"/>
    </location>
    <ligand>
        <name>NADP(+)</name>
        <dbReference type="ChEBI" id="CHEBI:58349"/>
    </ligand>
</feature>
<dbReference type="GO" id="GO:0009086">
    <property type="term" value="P:methionine biosynthetic process"/>
    <property type="evidence" value="ECO:0007669"/>
    <property type="project" value="UniProtKB-KW"/>
</dbReference>
<dbReference type="AlphaFoldDB" id="A0A7V8V6Q7"/>